<dbReference type="KEGG" id="apre:CNX65_26910"/>
<protein>
    <submittedName>
        <fullName evidence="1">Uncharacterized protein</fullName>
    </submittedName>
</protein>
<proteinExistence type="predicted"/>
<dbReference type="RefSeq" id="WP_015804108.1">
    <property type="nucleotide sequence ID" value="NZ_CP023445.1"/>
</dbReference>
<dbReference type="EMBL" id="CP023445">
    <property type="protein sequence ID" value="ATE56460.1"/>
    <property type="molecule type" value="Genomic_DNA"/>
</dbReference>
<gene>
    <name evidence="1" type="ORF">CNX65_26910</name>
</gene>
<keyword evidence="2" id="KW-1185">Reference proteome</keyword>
<dbReference type="Proteomes" id="UP000218505">
    <property type="component" value="Chromosome"/>
</dbReference>
<evidence type="ECO:0000313" key="1">
    <source>
        <dbReference type="EMBL" id="ATE56460.1"/>
    </source>
</evidence>
<dbReference type="AlphaFoldDB" id="A0A290ZBP8"/>
<evidence type="ECO:0000313" key="2">
    <source>
        <dbReference type="Proteomes" id="UP000218505"/>
    </source>
</evidence>
<organism evidence="1 2">
    <name type="scientific">Actinosynnema pretiosum</name>
    <dbReference type="NCBI Taxonomy" id="42197"/>
    <lineage>
        <taxon>Bacteria</taxon>
        <taxon>Bacillati</taxon>
        <taxon>Actinomycetota</taxon>
        <taxon>Actinomycetes</taxon>
        <taxon>Pseudonocardiales</taxon>
        <taxon>Pseudonocardiaceae</taxon>
        <taxon>Actinosynnema</taxon>
    </lineage>
</organism>
<accession>A0A290ZBP8</accession>
<reference evidence="1" key="1">
    <citation type="submission" date="2017-09" db="EMBL/GenBank/DDBJ databases">
        <title>Complete Genome Sequence of ansamitocin-producing Bacterium Actinosynnema pretiosum X47.</title>
        <authorList>
            <person name="Cao G."/>
            <person name="Zong G."/>
            <person name="Zhong C."/>
            <person name="Fu J."/>
        </authorList>
    </citation>
    <scope>NUCLEOTIDE SEQUENCE [LARGE SCALE GENOMIC DNA]</scope>
    <source>
        <strain evidence="1">X47</strain>
    </source>
</reference>
<name>A0A290ZBP8_9PSEU</name>
<sequence length="114" mass="12188">MREWHVEDGELLLAGDAVAVDLPASWAAEVSHQLTMAGPLGPILAIRRSGLRWLFLAEPDVDPVGYVLPPGARCWTGPGSVPAGSSRWVVAPRGRALPPLGAVRCAIRTVRRGY</sequence>